<keyword evidence="1" id="KW-1133">Transmembrane helix</keyword>
<evidence type="ECO:0000313" key="3">
    <source>
        <dbReference type="Proteomes" id="UP000002872"/>
    </source>
</evidence>
<sequence>HYRPIEYDIIQVAVFSLCLLMCKLDLLVKLRIYSFSIYSLPCVMIAAVITRIRSL</sequence>
<accession>I3EE95</accession>
<reference evidence="2" key="1">
    <citation type="submission" date="2011-01" db="EMBL/GenBank/DDBJ databases">
        <title>The Genome Sequence of Nematocida parisii strain ERTm3.</title>
        <authorList>
            <consortium name="The Broad Institute Genome Sequencing Platform"/>
            <consortium name="The Broad Institute Genome Sequencing Center for Infectious Disease"/>
            <person name="Cuomo C."/>
            <person name="Troemel E."/>
            <person name="Young S.K."/>
            <person name="Zeng Q."/>
            <person name="Gargeya S."/>
            <person name="Fitzgerald M."/>
            <person name="Haas B."/>
            <person name="Abouelleil A."/>
            <person name="Alvarado L."/>
            <person name="Arachchi H.M."/>
            <person name="Berlin A."/>
            <person name="Chapman S.B."/>
            <person name="Gearin G."/>
            <person name="Goldberg J."/>
            <person name="Griggs A."/>
            <person name="Gujja S."/>
            <person name="Hansen M."/>
            <person name="Heiman D."/>
            <person name="Howarth C."/>
            <person name="Larimer J."/>
            <person name="Lui A."/>
            <person name="MacDonald P.J.P."/>
            <person name="McCowen C."/>
            <person name="Montmayeur A."/>
            <person name="Murphy C."/>
            <person name="Neiman D."/>
            <person name="Pearson M."/>
            <person name="Priest M."/>
            <person name="Roberts A."/>
            <person name="Saif S."/>
            <person name="Shea T."/>
            <person name="Sisk P."/>
            <person name="Stolte C."/>
            <person name="Sykes S."/>
            <person name="Wortman J."/>
            <person name="Nusbaum C."/>
            <person name="Birren B."/>
        </authorList>
    </citation>
    <scope>NUCLEOTIDE SEQUENCE</scope>
    <source>
        <strain evidence="2">ERTm3</strain>
    </source>
</reference>
<feature type="transmembrane region" description="Helical" evidence="1">
    <location>
        <begin position="32"/>
        <end position="52"/>
    </location>
</feature>
<dbReference type="VEuPathDB" id="MicrosporidiaDB:NEQG_02089"/>
<organism evidence="2 3">
    <name type="scientific">Nematocida parisii (strain ERTm3)</name>
    <name type="common">Nematode killer fungus</name>
    <dbReference type="NCBI Taxonomy" id="935791"/>
    <lineage>
        <taxon>Eukaryota</taxon>
        <taxon>Fungi</taxon>
        <taxon>Fungi incertae sedis</taxon>
        <taxon>Microsporidia</taxon>
        <taxon>Nematocida</taxon>
    </lineage>
</organism>
<gene>
    <name evidence="2" type="ORF">NEQG_02089</name>
</gene>
<keyword evidence="1" id="KW-0812">Transmembrane</keyword>
<dbReference type="Proteomes" id="UP000002872">
    <property type="component" value="Unassembled WGS sequence"/>
</dbReference>
<feature type="non-terminal residue" evidence="2">
    <location>
        <position position="1"/>
    </location>
</feature>
<keyword evidence="3" id="KW-1185">Reference proteome</keyword>
<dbReference type="HOGENOM" id="CLU_3037978_0_0_1"/>
<evidence type="ECO:0000313" key="2">
    <source>
        <dbReference type="EMBL" id="EIJ87542.1"/>
    </source>
</evidence>
<evidence type="ECO:0000256" key="1">
    <source>
        <dbReference type="SAM" id="Phobius"/>
    </source>
</evidence>
<dbReference type="EMBL" id="GL870881">
    <property type="protein sequence ID" value="EIJ87542.1"/>
    <property type="molecule type" value="Genomic_DNA"/>
</dbReference>
<dbReference type="AlphaFoldDB" id="I3EE95"/>
<dbReference type="InParanoid" id="I3EE95"/>
<protein>
    <submittedName>
        <fullName evidence="2">Uncharacterized protein</fullName>
    </submittedName>
</protein>
<proteinExistence type="predicted"/>
<keyword evidence="1" id="KW-0472">Membrane</keyword>
<name>I3EE95_NEMP3</name>